<dbReference type="Pfam" id="PF01943">
    <property type="entry name" value="Polysacc_synt"/>
    <property type="match status" value="1"/>
</dbReference>
<dbReference type="EMBL" id="CP159204">
    <property type="protein sequence ID" value="XCF17543.1"/>
    <property type="molecule type" value="Genomic_DNA"/>
</dbReference>
<dbReference type="PANTHER" id="PTHR30250:SF11">
    <property type="entry name" value="O-ANTIGEN TRANSPORTER-RELATED"/>
    <property type="match status" value="1"/>
</dbReference>
<dbReference type="KEGG" id="hanx:ABSL23_05910"/>
<feature type="transmembrane region" description="Helical" evidence="6">
    <location>
        <begin position="423"/>
        <end position="442"/>
    </location>
</feature>
<reference evidence="7" key="1">
    <citation type="submission" date="2024-06" db="EMBL/GenBank/DDBJ databases">
        <title>Genome Sequence of an extremely halophilic archaeon isolated from Permian era halite, Salado Formation, Carlsbad, New Mexico: Halobacterium sp. strain NMX12-1.</title>
        <authorList>
            <person name="Sotoa L."/>
            <person name="DasSarma P."/>
            <person name="Anton B.P."/>
            <person name="Vincze T."/>
            <person name="Verma I."/>
            <person name="Eralp B."/>
            <person name="Powers D.W."/>
            <person name="Dozier B.L."/>
            <person name="Roberts R.J."/>
            <person name="DasSarma S."/>
        </authorList>
    </citation>
    <scope>NUCLEOTIDE SEQUENCE</scope>
    <source>
        <strain evidence="7">NMX12-1</strain>
    </source>
</reference>
<dbReference type="RefSeq" id="WP_353635047.1">
    <property type="nucleotide sequence ID" value="NZ_CP159204.1"/>
</dbReference>
<feature type="transmembrane region" description="Helical" evidence="6">
    <location>
        <begin position="448"/>
        <end position="466"/>
    </location>
</feature>
<feature type="transmembrane region" description="Helical" evidence="6">
    <location>
        <begin position="118"/>
        <end position="139"/>
    </location>
</feature>
<dbReference type="InterPro" id="IPR050833">
    <property type="entry name" value="Poly_Biosynth_Transport"/>
</dbReference>
<feature type="transmembrane region" description="Helical" evidence="6">
    <location>
        <begin position="252"/>
        <end position="271"/>
    </location>
</feature>
<evidence type="ECO:0000256" key="6">
    <source>
        <dbReference type="SAM" id="Phobius"/>
    </source>
</evidence>
<keyword evidence="4 6" id="KW-1133">Transmembrane helix</keyword>
<evidence type="ECO:0000256" key="1">
    <source>
        <dbReference type="ARBA" id="ARBA00004651"/>
    </source>
</evidence>
<feature type="transmembrane region" description="Helical" evidence="6">
    <location>
        <begin position="82"/>
        <end position="106"/>
    </location>
</feature>
<dbReference type="PANTHER" id="PTHR30250">
    <property type="entry name" value="PST FAMILY PREDICTED COLANIC ACID TRANSPORTER"/>
    <property type="match status" value="1"/>
</dbReference>
<dbReference type="GeneID" id="91108665"/>
<evidence type="ECO:0000256" key="4">
    <source>
        <dbReference type="ARBA" id="ARBA00022989"/>
    </source>
</evidence>
<sequence>MNLIRGFVSVLGSKIGVIFLGVIITPLLVRFLGSSLYGDYAFLLSVLSVTMILVNAGIFDGTRKFIAEDRGYSEWVEQVFGFYLRVAFVLATLAAAIYAAFSWYGFTERVLGSGFEVYFYLLGLLVVARQANSVVRGGLMGLGLESKSEPLLVLRKFLFGISTLALLYLGYDIVGVLVGHIFATLTVMTLGYVIFFRYVDIRSVFTPIHEGFPKRELLSFNSLSVVLILLTASLYHVDVLLLRLIAGDQATGYYRAALVIAEFLWFVPNTLQTVLLHSSSELWADEKTERISTLTSRTTRYNLSLTLLLTIGIASLAVEFVPLYFGSEFQPTVLPLLLLLPGAVGFALARPIFAVGQGKGSLRPLIAATGAASILNLVLNLLLIPKYGMAGAAVATSIGYGVMIFFHIWAARSVGFNPISDLRLPRIAVTAVITAAIIFPTATAIGSSIGSLLIVPPLGFIVYSALSIKLGVVPPEEILPLVSQLPEPLEGYIRTGIKAIQ</sequence>
<keyword evidence="2" id="KW-1003">Cell membrane</keyword>
<evidence type="ECO:0000313" key="7">
    <source>
        <dbReference type="EMBL" id="XCF17543.1"/>
    </source>
</evidence>
<feature type="transmembrane region" description="Helical" evidence="6">
    <location>
        <begin position="7"/>
        <end position="28"/>
    </location>
</feature>
<keyword evidence="5 6" id="KW-0472">Membrane</keyword>
<dbReference type="InterPro" id="IPR002797">
    <property type="entry name" value="Polysacc_synth"/>
</dbReference>
<organism evidence="7">
    <name type="scientific">Halobacterium sp. NMX12-1</name>
    <dbReference type="NCBI Taxonomy" id="3166650"/>
    <lineage>
        <taxon>Archaea</taxon>
        <taxon>Methanobacteriati</taxon>
        <taxon>Methanobacteriota</taxon>
        <taxon>Stenosarchaea group</taxon>
        <taxon>Halobacteria</taxon>
        <taxon>Halobacteriales</taxon>
        <taxon>Halobacteriaceae</taxon>
        <taxon>Halobacterium</taxon>
    </lineage>
</organism>
<keyword evidence="3 6" id="KW-0812">Transmembrane</keyword>
<gene>
    <name evidence="7" type="ORF">ABSL23_05910</name>
</gene>
<feature type="transmembrane region" description="Helical" evidence="6">
    <location>
        <begin position="177"/>
        <end position="199"/>
    </location>
</feature>
<dbReference type="AlphaFoldDB" id="A0AAU8CF48"/>
<protein>
    <submittedName>
        <fullName evidence="7">Polysaccharide biosynthesis C-terminal domain-containing protein</fullName>
    </submittedName>
</protein>
<accession>A0AAU8CF48</accession>
<evidence type="ECO:0000256" key="2">
    <source>
        <dbReference type="ARBA" id="ARBA00022475"/>
    </source>
</evidence>
<comment type="subcellular location">
    <subcellularLocation>
        <location evidence="1">Cell membrane</location>
        <topology evidence="1">Multi-pass membrane protein</topology>
    </subcellularLocation>
</comment>
<feature type="transmembrane region" description="Helical" evidence="6">
    <location>
        <begin position="305"/>
        <end position="326"/>
    </location>
</feature>
<proteinExistence type="predicted"/>
<evidence type="ECO:0000256" key="3">
    <source>
        <dbReference type="ARBA" id="ARBA00022692"/>
    </source>
</evidence>
<feature type="transmembrane region" description="Helical" evidence="6">
    <location>
        <begin position="332"/>
        <end position="353"/>
    </location>
</feature>
<feature type="transmembrane region" description="Helical" evidence="6">
    <location>
        <begin position="220"/>
        <end position="246"/>
    </location>
</feature>
<feature type="transmembrane region" description="Helical" evidence="6">
    <location>
        <begin position="365"/>
        <end position="384"/>
    </location>
</feature>
<dbReference type="GO" id="GO:0005886">
    <property type="term" value="C:plasma membrane"/>
    <property type="evidence" value="ECO:0007669"/>
    <property type="project" value="UniProtKB-SubCell"/>
</dbReference>
<name>A0AAU8CF48_9EURY</name>
<feature type="transmembrane region" description="Helical" evidence="6">
    <location>
        <begin position="151"/>
        <end position="171"/>
    </location>
</feature>
<feature type="transmembrane region" description="Helical" evidence="6">
    <location>
        <begin position="390"/>
        <end position="411"/>
    </location>
</feature>
<evidence type="ECO:0000256" key="5">
    <source>
        <dbReference type="ARBA" id="ARBA00023136"/>
    </source>
</evidence>
<feature type="transmembrane region" description="Helical" evidence="6">
    <location>
        <begin position="40"/>
        <end position="61"/>
    </location>
</feature>